<dbReference type="GO" id="GO:0016747">
    <property type="term" value="F:acyltransferase activity, transferring groups other than amino-acyl groups"/>
    <property type="evidence" value="ECO:0007669"/>
    <property type="project" value="InterPro"/>
</dbReference>
<dbReference type="CDD" id="cd04301">
    <property type="entry name" value="NAT_SF"/>
    <property type="match status" value="1"/>
</dbReference>
<dbReference type="Proteomes" id="UP000019375">
    <property type="component" value="Unassembled WGS sequence"/>
</dbReference>
<gene>
    <name evidence="4" type="ORF">BN860_03488g</name>
</gene>
<dbReference type="GO" id="GO:0007064">
    <property type="term" value="P:mitotic sister chromatid cohesion"/>
    <property type="evidence" value="ECO:0007669"/>
    <property type="project" value="TreeGrafter"/>
</dbReference>
<dbReference type="EMBL" id="HG316455">
    <property type="protein sequence ID" value="CDF88151.1"/>
    <property type="molecule type" value="Genomic_DNA"/>
</dbReference>
<protein>
    <submittedName>
        <fullName evidence="4">BN860_03488g1_1</fullName>
    </submittedName>
</protein>
<dbReference type="SUPFAM" id="SSF55729">
    <property type="entry name" value="Acyl-CoA N-acyltransferases (Nat)"/>
    <property type="match status" value="1"/>
</dbReference>
<sequence>MSRYSVSLDNVYANRLGTFIKLTNTVLPVQYPDSFFQELVHGKNTKDTFFAQLAFYSEVAVGAVKAKLIANKKGGVLPQGVYIEVLVVLRHYSGKGIGTKLLEYVEKECKKHYQHSLYVHVASDNTQAINWYKKRGFEQEGDLLVGYYKNTKGSSDAFVLKKAV</sequence>
<dbReference type="InterPro" id="IPR000182">
    <property type="entry name" value="GNAT_dom"/>
</dbReference>
<dbReference type="InterPro" id="IPR051556">
    <property type="entry name" value="N-term/lysine_N-AcTrnsfr"/>
</dbReference>
<evidence type="ECO:0000313" key="5">
    <source>
        <dbReference type="Proteomes" id="UP000019375"/>
    </source>
</evidence>
<dbReference type="GO" id="GO:0031415">
    <property type="term" value="C:NatA complex"/>
    <property type="evidence" value="ECO:0007669"/>
    <property type="project" value="TreeGrafter"/>
</dbReference>
<dbReference type="Pfam" id="PF00583">
    <property type="entry name" value="Acetyltransf_1"/>
    <property type="match status" value="1"/>
</dbReference>
<feature type="domain" description="N-acetyltransferase" evidence="3">
    <location>
        <begin position="6"/>
        <end position="164"/>
    </location>
</feature>
<proteinExistence type="predicted"/>
<accession>A0A8J2T4X0</accession>
<evidence type="ECO:0000313" key="4">
    <source>
        <dbReference type="EMBL" id="CDF88151.1"/>
    </source>
</evidence>
<evidence type="ECO:0000256" key="2">
    <source>
        <dbReference type="ARBA" id="ARBA00023315"/>
    </source>
</evidence>
<keyword evidence="2" id="KW-0012">Acyltransferase</keyword>
<evidence type="ECO:0000259" key="3">
    <source>
        <dbReference type="PROSITE" id="PS51186"/>
    </source>
</evidence>
<dbReference type="PANTHER" id="PTHR42919">
    <property type="entry name" value="N-ALPHA-ACETYLTRANSFERASE"/>
    <property type="match status" value="1"/>
</dbReference>
<reference evidence="5" key="1">
    <citation type="journal article" date="2013" name="Genome Announc.">
        <title>Genome sequence of the food spoilage yeast Zygosaccharomyces bailii CLIB 213(T).</title>
        <authorList>
            <person name="Galeote V."/>
            <person name="Bigey F."/>
            <person name="Devillers H."/>
            <person name="Neuveglise C."/>
            <person name="Dequin S."/>
        </authorList>
    </citation>
    <scope>NUCLEOTIDE SEQUENCE [LARGE SCALE GENOMIC DNA]</scope>
    <source>
        <strain evidence="5">CLIB 213 / ATCC 58445 / CBS 680 / CCRC 21525 / NBRC 1098 / NCYC 1416 / NRRL Y-2227</strain>
    </source>
</reference>
<evidence type="ECO:0000256" key="1">
    <source>
        <dbReference type="ARBA" id="ARBA00022679"/>
    </source>
</evidence>
<keyword evidence="1" id="KW-0808">Transferase</keyword>
<name>A0A8J2T4X0_ZYGB2</name>
<dbReference type="InterPro" id="IPR016181">
    <property type="entry name" value="Acyl_CoA_acyltransferase"/>
</dbReference>
<dbReference type="PANTHER" id="PTHR42919:SF8">
    <property type="entry name" value="N-ALPHA-ACETYLTRANSFERASE 50"/>
    <property type="match status" value="1"/>
</dbReference>
<organism evidence="4 5">
    <name type="scientific">Zygosaccharomyces bailii (strain CLIB 213 / ATCC 58445 / CBS 680 / BCRC 21525 / NBRC 1098 / NCYC 1416 / NRRL Y-2227)</name>
    <dbReference type="NCBI Taxonomy" id="1333698"/>
    <lineage>
        <taxon>Eukaryota</taxon>
        <taxon>Fungi</taxon>
        <taxon>Dikarya</taxon>
        <taxon>Ascomycota</taxon>
        <taxon>Saccharomycotina</taxon>
        <taxon>Saccharomycetes</taxon>
        <taxon>Saccharomycetales</taxon>
        <taxon>Saccharomycetaceae</taxon>
        <taxon>Zygosaccharomyces</taxon>
    </lineage>
</organism>
<dbReference type="AlphaFoldDB" id="A0A8J2T4X0"/>
<dbReference type="OrthoDB" id="47374at2759"/>
<dbReference type="Gene3D" id="3.40.630.30">
    <property type="match status" value="1"/>
</dbReference>
<dbReference type="PROSITE" id="PS51186">
    <property type="entry name" value="GNAT"/>
    <property type="match status" value="1"/>
</dbReference>
<keyword evidence="5" id="KW-1185">Reference proteome</keyword>